<evidence type="ECO:0000256" key="1">
    <source>
        <dbReference type="SAM" id="MobiDB-lite"/>
    </source>
</evidence>
<evidence type="ECO:0000259" key="2">
    <source>
        <dbReference type="PROSITE" id="PS50141"/>
    </source>
</evidence>
<dbReference type="PROSITE" id="PS50141">
    <property type="entry name" value="A_DEAMIN_EDITASE"/>
    <property type="match status" value="1"/>
</dbReference>
<evidence type="ECO:0000313" key="4">
    <source>
        <dbReference type="Proteomes" id="UP001408356"/>
    </source>
</evidence>
<feature type="region of interest" description="Disordered" evidence="1">
    <location>
        <begin position="173"/>
        <end position="204"/>
    </location>
</feature>
<dbReference type="EMBL" id="JARVKF010000223">
    <property type="protein sequence ID" value="KAK9420910.1"/>
    <property type="molecule type" value="Genomic_DNA"/>
</dbReference>
<feature type="compositionally biased region" description="Low complexity" evidence="1">
    <location>
        <begin position="179"/>
        <end position="196"/>
    </location>
</feature>
<sequence length="439" mass="48211">MTVTPDTIASLVLQHFDQLPTKRKPQVRDNGAHEWVPLSGIVAQGKDDKLTCLSLATGMKCLPYSKLPRAQGNVLHDWHAEVLAIRAFNRFLLDEVKSLSQETAASSPFLRRREESEALSATDGQTRQTTTEYEQPFTWREDVKLHMYCSEAPCGDASMELIMAAQDDASPWEIPPSLNPITSSSSSDPTTTPDHPSFTEHRPLPGRAYFSQLGAVRLKPSRADAPPTMSKSCSDKMALAQCTSLLSSLTSLFVCPTNVYLHSVILPASQYSSIGCTRAFSSVGRMSGAAEVGQKWEGGYRFSQFQVNKTNLEFQWSKRSIEARVGGERGKAVASNLAVAWTGHGLEETTLGGTLQGRKPFDPRGASFTARRKMWTLGLEVAGMLGVVMIQAQKALASPSYGEIKESSLLEARRQVKRDVKAHALKGWARNKGDNDFML</sequence>
<reference evidence="3 4" key="1">
    <citation type="journal article" date="2024" name="J. Plant Pathol.">
        <title>Sequence and assembly of the genome of Seiridium unicorne, isolate CBS 538.82, causal agent of cypress canker disease.</title>
        <authorList>
            <person name="Scali E."/>
            <person name="Rocca G.D."/>
            <person name="Danti R."/>
            <person name="Garbelotto M."/>
            <person name="Barberini S."/>
            <person name="Baroncelli R."/>
            <person name="Emiliani G."/>
        </authorList>
    </citation>
    <scope>NUCLEOTIDE SEQUENCE [LARGE SCALE GENOMIC DNA]</scope>
    <source>
        <strain evidence="3 4">BM-138-508</strain>
    </source>
</reference>
<dbReference type="InterPro" id="IPR042935">
    <property type="entry name" value="Tad1"/>
</dbReference>
<name>A0ABR2V1V8_9PEZI</name>
<feature type="compositionally biased region" description="Polar residues" evidence="1">
    <location>
        <begin position="122"/>
        <end position="133"/>
    </location>
</feature>
<protein>
    <submittedName>
        <fullName evidence="3">Adenosine deaminase/editase</fullName>
    </submittedName>
</protein>
<dbReference type="Pfam" id="PF02137">
    <property type="entry name" value="A_deamin"/>
    <property type="match status" value="1"/>
</dbReference>
<dbReference type="SMART" id="SM00552">
    <property type="entry name" value="ADEAMc"/>
    <property type="match status" value="1"/>
</dbReference>
<comment type="caution">
    <text evidence="3">The sequence shown here is derived from an EMBL/GenBank/DDBJ whole genome shotgun (WGS) entry which is preliminary data.</text>
</comment>
<feature type="region of interest" description="Disordered" evidence="1">
    <location>
        <begin position="103"/>
        <end position="135"/>
    </location>
</feature>
<evidence type="ECO:0000313" key="3">
    <source>
        <dbReference type="EMBL" id="KAK9420910.1"/>
    </source>
</evidence>
<organism evidence="3 4">
    <name type="scientific">Seiridium unicorne</name>
    <dbReference type="NCBI Taxonomy" id="138068"/>
    <lineage>
        <taxon>Eukaryota</taxon>
        <taxon>Fungi</taxon>
        <taxon>Dikarya</taxon>
        <taxon>Ascomycota</taxon>
        <taxon>Pezizomycotina</taxon>
        <taxon>Sordariomycetes</taxon>
        <taxon>Xylariomycetidae</taxon>
        <taxon>Amphisphaeriales</taxon>
        <taxon>Sporocadaceae</taxon>
        <taxon>Seiridium</taxon>
    </lineage>
</organism>
<gene>
    <name evidence="3" type="ORF">SUNI508_01001</name>
</gene>
<keyword evidence="4" id="KW-1185">Reference proteome</keyword>
<dbReference type="PANTHER" id="PTHR47803:SF1">
    <property type="entry name" value="TRNA-SPECIFIC ADENOSINE DEAMINASE 1"/>
    <property type="match status" value="1"/>
</dbReference>
<dbReference type="Proteomes" id="UP001408356">
    <property type="component" value="Unassembled WGS sequence"/>
</dbReference>
<accession>A0ABR2V1V8</accession>
<proteinExistence type="predicted"/>
<dbReference type="InterPro" id="IPR002466">
    <property type="entry name" value="A_deamin"/>
</dbReference>
<feature type="domain" description="A to I editase" evidence="2">
    <location>
        <begin position="54"/>
        <end position="408"/>
    </location>
</feature>
<dbReference type="PANTHER" id="PTHR47803">
    <property type="entry name" value="TRNA-SPECIFIC ADENOSINE DEAMINASE 1"/>
    <property type="match status" value="1"/>
</dbReference>